<dbReference type="EMBL" id="SJPK01000004">
    <property type="protein sequence ID" value="TWT67339.1"/>
    <property type="molecule type" value="Genomic_DNA"/>
</dbReference>
<comment type="caution">
    <text evidence="2">The sequence shown here is derived from an EMBL/GenBank/DDBJ whole genome shotgun (WGS) entry which is preliminary data.</text>
</comment>
<accession>A0A5C5XXQ4</accession>
<dbReference type="GO" id="GO:0009446">
    <property type="term" value="P:putrescine biosynthetic process"/>
    <property type="evidence" value="ECO:0007669"/>
    <property type="project" value="InterPro"/>
</dbReference>
<dbReference type="AlphaFoldDB" id="A0A5C5XXQ4"/>
<dbReference type="SUPFAM" id="SSF55909">
    <property type="entry name" value="Pentein"/>
    <property type="match status" value="1"/>
</dbReference>
<name>A0A5C5XXQ4_9BACT</name>
<dbReference type="Proteomes" id="UP000318053">
    <property type="component" value="Unassembled WGS sequence"/>
</dbReference>
<keyword evidence="3" id="KW-1185">Reference proteome</keyword>
<dbReference type="InterPro" id="IPR007466">
    <property type="entry name" value="Peptidyl-Arg-deiminase_porph"/>
</dbReference>
<dbReference type="OrthoDB" id="9808013at2"/>
<keyword evidence="1 2" id="KW-0378">Hydrolase</keyword>
<evidence type="ECO:0000313" key="3">
    <source>
        <dbReference type="Proteomes" id="UP000318053"/>
    </source>
</evidence>
<evidence type="ECO:0000313" key="2">
    <source>
        <dbReference type="EMBL" id="TWT67339.1"/>
    </source>
</evidence>
<dbReference type="GO" id="GO:0004668">
    <property type="term" value="F:protein-arginine deiminase activity"/>
    <property type="evidence" value="ECO:0007669"/>
    <property type="project" value="InterPro"/>
</dbReference>
<dbReference type="PANTHER" id="PTHR31377">
    <property type="entry name" value="AGMATINE DEIMINASE-RELATED"/>
    <property type="match status" value="1"/>
</dbReference>
<protein>
    <submittedName>
        <fullName evidence="2">Putative agmatine deiminase</fullName>
        <ecNumber evidence="2">3.5.3.12</ecNumber>
    </submittedName>
</protein>
<dbReference type="RefSeq" id="WP_146391230.1">
    <property type="nucleotide sequence ID" value="NZ_SJPK01000004.1"/>
</dbReference>
<proteinExistence type="predicted"/>
<dbReference type="Pfam" id="PF04371">
    <property type="entry name" value="PAD_porph"/>
    <property type="match status" value="1"/>
</dbReference>
<evidence type="ECO:0000256" key="1">
    <source>
        <dbReference type="ARBA" id="ARBA00022801"/>
    </source>
</evidence>
<organism evidence="2 3">
    <name type="scientific">Allorhodopirellula solitaria</name>
    <dbReference type="NCBI Taxonomy" id="2527987"/>
    <lineage>
        <taxon>Bacteria</taxon>
        <taxon>Pseudomonadati</taxon>
        <taxon>Planctomycetota</taxon>
        <taxon>Planctomycetia</taxon>
        <taxon>Pirellulales</taxon>
        <taxon>Pirellulaceae</taxon>
        <taxon>Allorhodopirellula</taxon>
    </lineage>
</organism>
<dbReference type="Gene3D" id="3.75.10.10">
    <property type="entry name" value="L-arginine/glycine Amidinotransferase, Chain A"/>
    <property type="match status" value="1"/>
</dbReference>
<reference evidence="2 3" key="1">
    <citation type="submission" date="2019-02" db="EMBL/GenBank/DDBJ databases">
        <title>Deep-cultivation of Planctomycetes and their phenomic and genomic characterization uncovers novel biology.</title>
        <authorList>
            <person name="Wiegand S."/>
            <person name="Jogler M."/>
            <person name="Boedeker C."/>
            <person name="Pinto D."/>
            <person name="Vollmers J."/>
            <person name="Rivas-Marin E."/>
            <person name="Kohn T."/>
            <person name="Peeters S.H."/>
            <person name="Heuer A."/>
            <person name="Rast P."/>
            <person name="Oberbeckmann S."/>
            <person name="Bunk B."/>
            <person name="Jeske O."/>
            <person name="Meyerdierks A."/>
            <person name="Storesund J.E."/>
            <person name="Kallscheuer N."/>
            <person name="Luecker S."/>
            <person name="Lage O.M."/>
            <person name="Pohl T."/>
            <person name="Merkel B.J."/>
            <person name="Hornburger P."/>
            <person name="Mueller R.-W."/>
            <person name="Bruemmer F."/>
            <person name="Labrenz M."/>
            <person name="Spormann A.M."/>
            <person name="Op Den Camp H."/>
            <person name="Overmann J."/>
            <person name="Amann R."/>
            <person name="Jetten M.S.M."/>
            <person name="Mascher T."/>
            <person name="Medema M.H."/>
            <person name="Devos D.P."/>
            <person name="Kaster A.-K."/>
            <person name="Ovreas L."/>
            <person name="Rohde M."/>
            <person name="Galperin M.Y."/>
            <person name="Jogler C."/>
        </authorList>
    </citation>
    <scope>NUCLEOTIDE SEQUENCE [LARGE SCALE GENOMIC DNA]</scope>
    <source>
        <strain evidence="2 3">CA85</strain>
    </source>
</reference>
<gene>
    <name evidence="2" type="primary">aguA</name>
    <name evidence="2" type="ORF">CA85_21890</name>
</gene>
<dbReference type="GO" id="GO:0047632">
    <property type="term" value="F:agmatine deiminase activity"/>
    <property type="evidence" value="ECO:0007669"/>
    <property type="project" value="UniProtKB-EC"/>
</dbReference>
<sequence>MSLSRRFPAQWEPCETVWLAWPHNQETWPGHFDGIPEAFAAFALAIAETTPVRILASKELADSCRNSLARASELLGGDTSTANEIKILEIPTNDCWIRDFGPTFVHDGDGLLAVNWHFNAWGGKYSPHDLDQAAGREIARAAGLRCLHADLTLEGGALETDGAGRLIVHSACVVDPARNPNLTQQEIAQRLHQYLGVDEIAWIDGGLMPGDDTDGHIDQLARFVDRENIVAAVADSEDAPLAAALQANFNQLRLWGQQTSPAVQVHRLPVPPPRSIDGQPVPQSYCNFLRLGPNRILVPTFAQPDHDDQAIKILTDLCPGVSIEGVPCEKIAWGLGALHCASCHQPQTLPSQPSA</sequence>
<dbReference type="PANTHER" id="PTHR31377:SF0">
    <property type="entry name" value="AGMATINE DEIMINASE-RELATED"/>
    <property type="match status" value="1"/>
</dbReference>
<dbReference type="EC" id="3.5.3.12" evidence="2"/>